<evidence type="ECO:0000313" key="4">
    <source>
        <dbReference type="EMBL" id="MQY14201.1"/>
    </source>
</evidence>
<dbReference type="OrthoDB" id="4218847at2"/>
<feature type="signal peptide" evidence="3">
    <location>
        <begin position="1"/>
        <end position="26"/>
    </location>
</feature>
<organism evidence="4 5">
    <name type="scientific">Streptomyces smaragdinus</name>
    <dbReference type="NCBI Taxonomy" id="2585196"/>
    <lineage>
        <taxon>Bacteria</taxon>
        <taxon>Bacillati</taxon>
        <taxon>Actinomycetota</taxon>
        <taxon>Actinomycetes</taxon>
        <taxon>Kitasatosporales</taxon>
        <taxon>Streptomycetaceae</taxon>
        <taxon>Streptomyces</taxon>
    </lineage>
</organism>
<evidence type="ECO:0000256" key="3">
    <source>
        <dbReference type="SAM" id="SignalP"/>
    </source>
</evidence>
<evidence type="ECO:0000256" key="1">
    <source>
        <dbReference type="SAM" id="MobiDB-lite"/>
    </source>
</evidence>
<keyword evidence="3" id="KW-0732">Signal</keyword>
<proteinExistence type="predicted"/>
<feature type="compositionally biased region" description="Gly residues" evidence="1">
    <location>
        <begin position="476"/>
        <end position="485"/>
    </location>
</feature>
<dbReference type="EMBL" id="WEGJ01000019">
    <property type="protein sequence ID" value="MQY14201.1"/>
    <property type="molecule type" value="Genomic_DNA"/>
</dbReference>
<keyword evidence="5" id="KW-1185">Reference proteome</keyword>
<comment type="caution">
    <text evidence="4">The sequence shown here is derived from an EMBL/GenBank/DDBJ whole genome shotgun (WGS) entry which is preliminary data.</text>
</comment>
<evidence type="ECO:0000256" key="2">
    <source>
        <dbReference type="SAM" id="Phobius"/>
    </source>
</evidence>
<accession>A0A7K0CLB0</accession>
<reference evidence="4 5" key="1">
    <citation type="submission" date="2019-10" db="EMBL/GenBank/DDBJ databases">
        <title>Streptomyces smaragdinus sp. nov. and Streptomyces fabii sp. nov., isolated from the gut of fungus growing-termite Macrotermes natalensis.</title>
        <authorList>
            <person name="Schwitalla J."/>
            <person name="Benndorf R."/>
            <person name="Martin K."/>
            <person name="De Beer W."/>
            <person name="Kaster A.-K."/>
            <person name="Vollmers J."/>
            <person name="Poulsen M."/>
            <person name="Beemelmanns C."/>
        </authorList>
    </citation>
    <scope>NUCLEOTIDE SEQUENCE [LARGE SCALE GENOMIC DNA]</scope>
    <source>
        <strain evidence="4 5">RB5</strain>
    </source>
</reference>
<feature type="chain" id="PRO_5029843842" description="Peptidase" evidence="3">
    <location>
        <begin position="27"/>
        <end position="536"/>
    </location>
</feature>
<evidence type="ECO:0008006" key="6">
    <source>
        <dbReference type="Google" id="ProtNLM"/>
    </source>
</evidence>
<dbReference type="RefSeq" id="WP_153454660.1">
    <property type="nucleotide sequence ID" value="NZ_WEGJ01000019.1"/>
</dbReference>
<gene>
    <name evidence="4" type="ORF">SRB5_43630</name>
</gene>
<feature type="region of interest" description="Disordered" evidence="1">
    <location>
        <begin position="471"/>
        <end position="501"/>
    </location>
</feature>
<evidence type="ECO:0000313" key="5">
    <source>
        <dbReference type="Proteomes" id="UP000466345"/>
    </source>
</evidence>
<keyword evidence="2" id="KW-0812">Transmembrane</keyword>
<dbReference type="AlphaFoldDB" id="A0A7K0CLB0"/>
<protein>
    <recommendedName>
        <fullName evidence="6">Peptidase</fullName>
    </recommendedName>
</protein>
<feature type="transmembrane region" description="Helical" evidence="2">
    <location>
        <begin position="507"/>
        <end position="529"/>
    </location>
</feature>
<sequence length="536" mass="55144">MWRLSGGLGILALLAAGLAGAGAAHADDPAVTLSASPAELKLYPQYPGNPDSADVKVNADNPGADIVGDVTFTYDFTGLDGVAIAEIDSGGGSSQCRSAAGIATCVHDGLRSGKDLADSIHVTSIPGAEEGATGTVRVIARADGVTFNELTVEVTLDARADLGVSPLEYIGEPRRTQPGDTIEKNLGFANWGNTTADGLLLEVDATGGLDFTTRYSNCEYGTASQPVRAGEKEKVTVSKAICAFDLTFEPRTYYTVAEKLRFGVSERAMWDRLHVHVAENTDAAREEARGGGDFVRGLGPELTLTKLPDTSETQEQADTWTGTDAEAQFTAVNTADLVAHAGEATGRVGDTVTATVGFTNRGPAWIGHHGYAAGATRFTVPEGARVVRKPASCTGLDSSGRKAEPQLGAPVYTCVSSPYVNVGEKVSFGFGLKIDKVVKDASGPVVVTTGSAVDGAESFDRKQTNNTAEFVLTGKPGTGSGGSTTTGGNSPSGQGDRGNLADTGAGGLGTLGGLSLLAIGLGGVAWVAARWRRARS</sequence>
<dbReference type="Proteomes" id="UP000466345">
    <property type="component" value="Unassembled WGS sequence"/>
</dbReference>
<feature type="compositionally biased region" description="Low complexity" evidence="1">
    <location>
        <begin position="486"/>
        <end position="501"/>
    </location>
</feature>
<name>A0A7K0CLB0_9ACTN</name>
<keyword evidence="2" id="KW-1133">Transmembrane helix</keyword>
<keyword evidence="2" id="KW-0472">Membrane</keyword>